<dbReference type="EMBL" id="BX294139">
    <property type="protein sequence ID" value="CAD73479.1"/>
    <property type="molecule type" value="Genomic_DNA"/>
</dbReference>
<protein>
    <submittedName>
        <fullName evidence="1">Uncharacterized protein</fullName>
    </submittedName>
</protein>
<keyword evidence="2" id="KW-1185">Reference proteome</keyword>
<dbReference type="STRING" id="243090.RB3911"/>
<dbReference type="InParanoid" id="Q7UTF7"/>
<dbReference type="HOGENOM" id="CLU_1293460_0_0_0"/>
<dbReference type="Proteomes" id="UP000001025">
    <property type="component" value="Chromosome"/>
</dbReference>
<accession>Q7UTF7</accession>
<reference evidence="1 2" key="1">
    <citation type="journal article" date="2003" name="Proc. Natl. Acad. Sci. U.S.A.">
        <title>Complete genome sequence of the marine planctomycete Pirellula sp. strain 1.</title>
        <authorList>
            <person name="Gloeckner F.O."/>
            <person name="Kube M."/>
            <person name="Bauer M."/>
            <person name="Teeling H."/>
            <person name="Lombardot T."/>
            <person name="Ludwig W."/>
            <person name="Gade D."/>
            <person name="Beck A."/>
            <person name="Borzym K."/>
            <person name="Heitmann K."/>
            <person name="Rabus R."/>
            <person name="Schlesner H."/>
            <person name="Amann R."/>
            <person name="Reinhardt R."/>
        </authorList>
    </citation>
    <scope>NUCLEOTIDE SEQUENCE [LARGE SCALE GENOMIC DNA]</scope>
    <source>
        <strain evidence="2">DSM 10527 / NCIMB 13988 / SH1</strain>
    </source>
</reference>
<dbReference type="AlphaFoldDB" id="Q7UTF7"/>
<proteinExistence type="predicted"/>
<gene>
    <name evidence="1" type="ordered locus">RB3911</name>
</gene>
<evidence type="ECO:0000313" key="2">
    <source>
        <dbReference type="Proteomes" id="UP000001025"/>
    </source>
</evidence>
<sequence length="213" mass="23888">MRVAHAESTCRAGHEVIVEAAAREFAAEKRGDNEKAPVAGDRGFLGRSLWESMVASTWPLSGRAGIFDRSNLFARANRARQTAVINAVSRVPKGLAQFNTTTQHFNFLLAACRCIRRSEHLIFVWHEIFIVAVTQDCFEYVFAMSHTIPIFFRGSGAIQATWTPRTNIRLQPSPFAESISHEGIIRVERRGSRKFWRGLALPSHSGVSRDDHP</sequence>
<organism evidence="1 2">
    <name type="scientific">Rhodopirellula baltica (strain DSM 10527 / NCIMB 13988 / SH1)</name>
    <dbReference type="NCBI Taxonomy" id="243090"/>
    <lineage>
        <taxon>Bacteria</taxon>
        <taxon>Pseudomonadati</taxon>
        <taxon>Planctomycetota</taxon>
        <taxon>Planctomycetia</taxon>
        <taxon>Pirellulales</taxon>
        <taxon>Pirellulaceae</taxon>
        <taxon>Rhodopirellula</taxon>
    </lineage>
</organism>
<dbReference type="KEGG" id="rba:RB3911"/>
<evidence type="ECO:0000313" key="1">
    <source>
        <dbReference type="EMBL" id="CAD73479.1"/>
    </source>
</evidence>
<dbReference type="EnsemblBacteria" id="CAD73479">
    <property type="protein sequence ID" value="CAD73479"/>
    <property type="gene ID" value="RB3911"/>
</dbReference>
<name>Q7UTF7_RHOBA</name>